<dbReference type="FunFam" id="3.40.47.10:FF:000018">
    <property type="entry name" value="3-oxoacyl-[acyl-carrier-protein] synthase 2"/>
    <property type="match status" value="1"/>
</dbReference>
<protein>
    <submittedName>
        <fullName evidence="3">Beta-ketoacyl-[acyl-carrier-protein] synthase II</fullName>
    </submittedName>
</protein>
<dbReference type="InterPro" id="IPR020841">
    <property type="entry name" value="PKS_Beta-ketoAc_synthase_dom"/>
</dbReference>
<dbReference type="InterPro" id="IPR014030">
    <property type="entry name" value="Ketoacyl_synth_N"/>
</dbReference>
<dbReference type="CDD" id="cd00834">
    <property type="entry name" value="KAS_I_II"/>
    <property type="match status" value="1"/>
</dbReference>
<dbReference type="PANTHER" id="PTHR11712:SF336">
    <property type="entry name" value="3-OXOACYL-[ACYL-CARRIER-PROTEIN] SYNTHASE, MITOCHONDRIAL"/>
    <property type="match status" value="1"/>
</dbReference>
<dbReference type="SMART" id="SM00825">
    <property type="entry name" value="PKS_KS"/>
    <property type="match status" value="1"/>
</dbReference>
<feature type="domain" description="Ketosynthase family 3 (KS3)" evidence="2">
    <location>
        <begin position="3"/>
        <end position="290"/>
    </location>
</feature>
<dbReference type="GO" id="GO:0006633">
    <property type="term" value="P:fatty acid biosynthetic process"/>
    <property type="evidence" value="ECO:0007669"/>
    <property type="project" value="InterPro"/>
</dbReference>
<dbReference type="PROSITE" id="PS00606">
    <property type="entry name" value="KS3_1"/>
    <property type="match status" value="1"/>
</dbReference>
<dbReference type="Gene3D" id="3.40.47.10">
    <property type="match status" value="1"/>
</dbReference>
<dbReference type="Proteomes" id="UP000886845">
    <property type="component" value="Unassembled WGS sequence"/>
</dbReference>
<dbReference type="PROSITE" id="PS52004">
    <property type="entry name" value="KS3_2"/>
    <property type="match status" value="1"/>
</dbReference>
<dbReference type="AlphaFoldDB" id="A0A9D1NP99"/>
<dbReference type="SUPFAM" id="SSF53901">
    <property type="entry name" value="Thiolase-like"/>
    <property type="match status" value="1"/>
</dbReference>
<dbReference type="InterPro" id="IPR000794">
    <property type="entry name" value="Beta-ketoacyl_synthase"/>
</dbReference>
<keyword evidence="1" id="KW-0808">Transferase</keyword>
<dbReference type="GO" id="GO:0004315">
    <property type="term" value="F:3-oxoacyl-[acyl-carrier-protein] synthase activity"/>
    <property type="evidence" value="ECO:0007669"/>
    <property type="project" value="InterPro"/>
</dbReference>
<evidence type="ECO:0000313" key="3">
    <source>
        <dbReference type="EMBL" id="HIV09997.1"/>
    </source>
</evidence>
<reference evidence="3" key="1">
    <citation type="submission" date="2020-10" db="EMBL/GenBank/DDBJ databases">
        <authorList>
            <person name="Gilroy R."/>
        </authorList>
    </citation>
    <scope>NUCLEOTIDE SEQUENCE</scope>
    <source>
        <strain evidence="3">35461</strain>
    </source>
</reference>
<feature type="non-terminal residue" evidence="3">
    <location>
        <position position="290"/>
    </location>
</feature>
<dbReference type="PANTHER" id="PTHR11712">
    <property type="entry name" value="POLYKETIDE SYNTHASE-RELATED"/>
    <property type="match status" value="1"/>
</dbReference>
<reference evidence="3" key="2">
    <citation type="journal article" date="2021" name="PeerJ">
        <title>Extensive microbial diversity within the chicken gut microbiome revealed by metagenomics and culture.</title>
        <authorList>
            <person name="Gilroy R."/>
            <person name="Ravi A."/>
            <person name="Getino M."/>
            <person name="Pursley I."/>
            <person name="Horton D.L."/>
            <person name="Alikhan N.F."/>
            <person name="Baker D."/>
            <person name="Gharbi K."/>
            <person name="Hall N."/>
            <person name="Watson M."/>
            <person name="Adriaenssens E.M."/>
            <person name="Foster-Nyarko E."/>
            <person name="Jarju S."/>
            <person name="Secka A."/>
            <person name="Antonio M."/>
            <person name="Oren A."/>
            <person name="Chaudhuri R.R."/>
            <person name="La Ragione R."/>
            <person name="Hildebrand F."/>
            <person name="Pallen M.J."/>
        </authorList>
    </citation>
    <scope>NUCLEOTIDE SEQUENCE</scope>
    <source>
        <strain evidence="3">35461</strain>
    </source>
</reference>
<sequence length="290" mass="30652">MDKKKVVVTGLGCITPLGNDVKTFWEGIRAGRCGIKTIERFDTSRLNVKVAGEVRDFDVGQYIDPKEAKRIARFAQYAVAAAKQAWVDAGYATLPEASEACPHPWQTVGTESPKGVDPERVGCILGVGIGGKEVDGPSYKTLFEKGPRRLSPMTIPMLIANEGPGNVSIALKAKGPVLTVSTACSASTDAIGVALDMVRSGRADVMITGGAESTIEEYCIGGFQAMHALSTNPDPLQACRPFDKDRDGFIMSEGAAILVIESEEHAKARGAKIYGEVAGYGAGGDAHHIV</sequence>
<accession>A0A9D1NP99</accession>
<dbReference type="EMBL" id="DVOR01000242">
    <property type="protein sequence ID" value="HIV09997.1"/>
    <property type="molecule type" value="Genomic_DNA"/>
</dbReference>
<proteinExistence type="predicted"/>
<evidence type="ECO:0000259" key="2">
    <source>
        <dbReference type="PROSITE" id="PS52004"/>
    </source>
</evidence>
<comment type="caution">
    <text evidence="3">The sequence shown here is derived from an EMBL/GenBank/DDBJ whole genome shotgun (WGS) entry which is preliminary data.</text>
</comment>
<gene>
    <name evidence="3" type="ORF">IAC79_07785</name>
</gene>
<organism evidence="3 4">
    <name type="scientific">Candidatus Spyradenecus faecavium</name>
    <dbReference type="NCBI Taxonomy" id="2840947"/>
    <lineage>
        <taxon>Bacteria</taxon>
        <taxon>Pseudomonadati</taxon>
        <taxon>Lentisphaerota</taxon>
        <taxon>Lentisphaeria</taxon>
        <taxon>Lentisphaerales</taxon>
        <taxon>Lentisphaeraceae</taxon>
        <taxon>Lentisphaeraceae incertae sedis</taxon>
        <taxon>Candidatus Spyradenecus</taxon>
    </lineage>
</organism>
<dbReference type="InterPro" id="IPR016039">
    <property type="entry name" value="Thiolase-like"/>
</dbReference>
<evidence type="ECO:0000313" key="4">
    <source>
        <dbReference type="Proteomes" id="UP000886845"/>
    </source>
</evidence>
<evidence type="ECO:0000256" key="1">
    <source>
        <dbReference type="ARBA" id="ARBA00022679"/>
    </source>
</evidence>
<dbReference type="Pfam" id="PF00109">
    <property type="entry name" value="ketoacyl-synt"/>
    <property type="match status" value="1"/>
</dbReference>
<name>A0A9D1NP99_9BACT</name>
<dbReference type="InterPro" id="IPR018201">
    <property type="entry name" value="Ketoacyl_synth_AS"/>
</dbReference>